<dbReference type="PANTHER" id="PTHR12250:SF0">
    <property type="entry name" value="GPI ETHANOLAMINE PHOSPHATE TRANSFERASE 1"/>
    <property type="match status" value="1"/>
</dbReference>
<evidence type="ECO:0000256" key="1">
    <source>
        <dbReference type="ARBA" id="ARBA00001913"/>
    </source>
</evidence>
<feature type="transmembrane region" description="Helical" evidence="14">
    <location>
        <begin position="421"/>
        <end position="439"/>
    </location>
</feature>
<gene>
    <name evidence="17" type="ORF">Mgra_00006659</name>
</gene>
<feature type="transmembrane region" description="Helical" evidence="14">
    <location>
        <begin position="673"/>
        <end position="692"/>
    </location>
</feature>
<dbReference type="InterPro" id="IPR007070">
    <property type="entry name" value="GPI_EtnP_transferase_1"/>
</dbReference>
<keyword evidence="9 14" id="KW-0812">Transmembrane</keyword>
<keyword evidence="8 14" id="KW-0808">Transferase</keyword>
<evidence type="ECO:0000259" key="15">
    <source>
        <dbReference type="Pfam" id="PF00884"/>
    </source>
</evidence>
<dbReference type="InterPro" id="IPR017850">
    <property type="entry name" value="Alkaline_phosphatase_core_sf"/>
</dbReference>
<evidence type="ECO:0000313" key="18">
    <source>
        <dbReference type="Proteomes" id="UP000605970"/>
    </source>
</evidence>
<evidence type="ECO:0000259" key="16">
    <source>
        <dbReference type="Pfam" id="PF04987"/>
    </source>
</evidence>
<dbReference type="SUPFAM" id="SSF53649">
    <property type="entry name" value="Alkaline phosphatase-like"/>
    <property type="match status" value="1"/>
</dbReference>
<evidence type="ECO:0000256" key="4">
    <source>
        <dbReference type="ARBA" id="ARBA00008400"/>
    </source>
</evidence>
<accession>A0A8S9ZKV6</accession>
<keyword evidence="12 14" id="KW-0472">Membrane</keyword>
<dbReference type="PANTHER" id="PTHR12250">
    <property type="entry name" value="PHOSPHATIDYLINOSITOL GLYCAN, CLASS N"/>
    <property type="match status" value="1"/>
</dbReference>
<keyword evidence="11 14" id="KW-1133">Transmembrane helix</keyword>
<protein>
    <recommendedName>
        <fullName evidence="6 14">GPI ethanolamine phosphate transferase 1</fullName>
        <ecNumber evidence="14">2.-.-.-</ecNumber>
    </recommendedName>
</protein>
<evidence type="ECO:0000256" key="5">
    <source>
        <dbReference type="ARBA" id="ARBA00008779"/>
    </source>
</evidence>
<dbReference type="Pfam" id="PF00884">
    <property type="entry name" value="Sulfatase"/>
    <property type="match status" value="1"/>
</dbReference>
<evidence type="ECO:0000256" key="10">
    <source>
        <dbReference type="ARBA" id="ARBA00022824"/>
    </source>
</evidence>
<dbReference type="GO" id="GO:0006506">
    <property type="term" value="P:GPI anchor biosynthetic process"/>
    <property type="evidence" value="ECO:0007669"/>
    <property type="project" value="UniProtKB-KW"/>
</dbReference>
<dbReference type="EMBL" id="JABEBT010000067">
    <property type="protein sequence ID" value="KAF7633921.1"/>
    <property type="molecule type" value="Genomic_DNA"/>
</dbReference>
<evidence type="ECO:0000256" key="8">
    <source>
        <dbReference type="ARBA" id="ARBA00022679"/>
    </source>
</evidence>
<organism evidence="17 18">
    <name type="scientific">Meloidogyne graminicola</name>
    <dbReference type="NCBI Taxonomy" id="189291"/>
    <lineage>
        <taxon>Eukaryota</taxon>
        <taxon>Metazoa</taxon>
        <taxon>Ecdysozoa</taxon>
        <taxon>Nematoda</taxon>
        <taxon>Chromadorea</taxon>
        <taxon>Rhabditida</taxon>
        <taxon>Tylenchina</taxon>
        <taxon>Tylenchomorpha</taxon>
        <taxon>Tylenchoidea</taxon>
        <taxon>Meloidogynidae</taxon>
        <taxon>Meloidogyninae</taxon>
        <taxon>Meloidogyne</taxon>
    </lineage>
</organism>
<evidence type="ECO:0000256" key="9">
    <source>
        <dbReference type="ARBA" id="ARBA00022692"/>
    </source>
</evidence>
<name>A0A8S9ZKV6_9BILA</name>
<feature type="transmembrane region" description="Helical" evidence="14">
    <location>
        <begin position="446"/>
        <end position="463"/>
    </location>
</feature>
<dbReference type="InterPro" id="IPR017852">
    <property type="entry name" value="GPI_EtnP_transferase_1_C"/>
</dbReference>
<comment type="similarity">
    <text evidence="4 14">Belongs to the PIGG/PIGN/PIGO family. PIGN subfamily.</text>
</comment>
<feature type="transmembrane region" description="Helical" evidence="14">
    <location>
        <begin position="498"/>
        <end position="517"/>
    </location>
</feature>
<evidence type="ECO:0000256" key="13">
    <source>
        <dbReference type="ARBA" id="ARBA00023180"/>
    </source>
</evidence>
<dbReference type="Gene3D" id="3.40.720.10">
    <property type="entry name" value="Alkaline Phosphatase, subunit A"/>
    <property type="match status" value="1"/>
</dbReference>
<evidence type="ECO:0000256" key="14">
    <source>
        <dbReference type="RuleBase" id="RU367138"/>
    </source>
</evidence>
<comment type="caution">
    <text evidence="17">The sequence shown here is derived from an EMBL/GenBank/DDBJ whole genome shotgun (WGS) entry which is preliminary data.</text>
</comment>
<dbReference type="EC" id="2.-.-.-" evidence="14"/>
<dbReference type="Pfam" id="PF04987">
    <property type="entry name" value="PigN"/>
    <property type="match status" value="1"/>
</dbReference>
<feature type="transmembrane region" description="Helical" evidence="14">
    <location>
        <begin position="777"/>
        <end position="804"/>
    </location>
</feature>
<evidence type="ECO:0000256" key="7">
    <source>
        <dbReference type="ARBA" id="ARBA00022502"/>
    </source>
</evidence>
<feature type="transmembrane region" description="Helical" evidence="14">
    <location>
        <begin position="825"/>
        <end position="844"/>
    </location>
</feature>
<dbReference type="Proteomes" id="UP000605970">
    <property type="component" value="Unassembled WGS sequence"/>
</dbReference>
<keyword evidence="18" id="KW-1185">Reference proteome</keyword>
<comment type="subcellular location">
    <subcellularLocation>
        <location evidence="2 14">Endoplasmic reticulum membrane</location>
        <topology evidence="2 14">Multi-pass membrane protein</topology>
    </subcellularLocation>
</comment>
<proteinExistence type="inferred from homology"/>
<dbReference type="CDD" id="cd16020">
    <property type="entry name" value="GPI_EPT_1"/>
    <property type="match status" value="1"/>
</dbReference>
<evidence type="ECO:0000256" key="2">
    <source>
        <dbReference type="ARBA" id="ARBA00004477"/>
    </source>
</evidence>
<dbReference type="OrthoDB" id="2748310at2759"/>
<evidence type="ECO:0000313" key="17">
    <source>
        <dbReference type="EMBL" id="KAF7633921.1"/>
    </source>
</evidence>
<feature type="transmembrane region" description="Helical" evidence="14">
    <location>
        <begin position="617"/>
        <end position="636"/>
    </location>
</feature>
<feature type="transmembrane region" description="Helical" evidence="14">
    <location>
        <begin position="523"/>
        <end position="543"/>
    </location>
</feature>
<dbReference type="GO" id="GO:0051377">
    <property type="term" value="F:mannose-ethanolamine phosphotransferase activity"/>
    <property type="evidence" value="ECO:0007669"/>
    <property type="project" value="UniProtKB-UniRule"/>
</dbReference>
<evidence type="ECO:0000256" key="3">
    <source>
        <dbReference type="ARBA" id="ARBA00004687"/>
    </source>
</evidence>
<evidence type="ECO:0000256" key="12">
    <source>
        <dbReference type="ARBA" id="ARBA00023136"/>
    </source>
</evidence>
<feature type="domain" description="GPI ethanolamine phosphate transferase 1 C-terminal" evidence="16">
    <location>
        <begin position="751"/>
        <end position="849"/>
    </location>
</feature>
<comment type="function">
    <text evidence="14">Ethanolamine phosphate transferase involved in glycosylphosphatidylinositol-anchor biosynthesis. Transfers ethanolamine phosphate to the first alpha-1,4-linked mannose of the glycosylphosphatidylinositol precursor of GPI-anchor.</text>
</comment>
<dbReference type="InterPro" id="IPR000917">
    <property type="entry name" value="Sulfatase_N"/>
</dbReference>
<keyword evidence="13" id="KW-0325">Glycoprotein</keyword>
<sequence length="882" mass="102915">MFAEFLFLGIFVHLLLLYSIFDIYYSSPIVKVGRNFKIIPNNSNNSLAPADRLVFFSADGLRANSFFDNPERSPFLHSLIYGSKAVWGISESHVPTESRPGHVALFAGFYEDVSAVTRGWKSNPIPFDSTFNQTKFSFLWGSPDIINLFSKNIPHTYSDVYSPELEDFASEDASQLDKWVFQRVEEFFLRSNDTNIKKLLSIKQSIYFLHLLGLDTNGHGNKPNSEQYLENIRIVDKGIERIVNLFENYFNDKRTVYLFTSDHGMTDWGSHGDGSPNEIQTPLIIWGSGITSHKFNLINQVDITPLQSTLLGISIPFNSFGIIPIQLLLNNLSNKYIFSAVYANFKQMSEQFLIRRADIRAHSFRFLFSEYSQLSFDGLIKIENEILRLAQLKRYEAAWKACIKLIPLIRSALNYFHPKDWLFVLFFVVGIFNSSSSSLQLYLPKDFLFIILLIIFSIIWANGWSLINYFYFLTPIYLFSIGIKLFNKNNYLIIGKLINLNLIIKGILFVFSIFLLVYVFFQRFTLCLIFLLISPFWIFKNILNKKNYIKLDKLSGSNEEIEDINDVIYSNKLFKLTKNEFTIRERQFRREEQILFDKTLLFSSCVIYDTVGNIQRPLFVIFAQIINLIFIIYLFNYFNKQKIFFFIAFLLHFLNFLLILFDYFEFQFNKNLIIKLFAWSTIPIAFIFPILLKKTTKNNLNIQLIFWNIFIQIPYNLLSISHEALFFCLFSSLLFVYFKLETDVLKISTFETTFFGTGNISSLNSFNPSFLRHFITIFSPFIMAILLLLKIFFPFLLISLYFISSIFQNNSFVNKLNNKIIIKKLSTIVAIIINNMAMIFFYCLKTEGSWLQIGISISNYVICLVCSIVTYILLYLANWLIL</sequence>
<dbReference type="GO" id="GO:0005789">
    <property type="term" value="C:endoplasmic reticulum membrane"/>
    <property type="evidence" value="ECO:0007669"/>
    <property type="project" value="UniProtKB-SubCell"/>
</dbReference>
<comment type="similarity">
    <text evidence="5">Belongs to the sulfatase family.</text>
</comment>
<feature type="transmembrane region" description="Helical" evidence="14">
    <location>
        <begin position="643"/>
        <end position="661"/>
    </location>
</feature>
<feature type="domain" description="Sulfatase N-terminal" evidence="15">
    <location>
        <begin position="156"/>
        <end position="312"/>
    </location>
</feature>
<comment type="pathway">
    <text evidence="3 14">Glycolipid biosynthesis; glycosylphosphatidylinositol-anchor biosynthesis.</text>
</comment>
<keyword evidence="10 14" id="KW-0256">Endoplasmic reticulum</keyword>
<reference evidence="17" key="1">
    <citation type="journal article" date="2020" name="Ecol. Evol.">
        <title>Genome structure and content of the rice root-knot nematode (Meloidogyne graminicola).</title>
        <authorList>
            <person name="Phan N.T."/>
            <person name="Danchin E.G.J."/>
            <person name="Klopp C."/>
            <person name="Perfus-Barbeoch L."/>
            <person name="Kozlowski D.K."/>
            <person name="Koutsovoulos G.D."/>
            <person name="Lopez-Roques C."/>
            <person name="Bouchez O."/>
            <person name="Zahm M."/>
            <person name="Besnard G."/>
            <person name="Bellafiore S."/>
        </authorList>
    </citation>
    <scope>NUCLEOTIDE SEQUENCE</scope>
    <source>
        <strain evidence="17">VN-18</strain>
    </source>
</reference>
<feature type="transmembrane region" description="Helical" evidence="14">
    <location>
        <begin position="6"/>
        <end position="25"/>
    </location>
</feature>
<feature type="transmembrane region" description="Helical" evidence="14">
    <location>
        <begin position="713"/>
        <end position="738"/>
    </location>
</feature>
<dbReference type="AlphaFoldDB" id="A0A8S9ZKV6"/>
<evidence type="ECO:0000256" key="11">
    <source>
        <dbReference type="ARBA" id="ARBA00022989"/>
    </source>
</evidence>
<dbReference type="InterPro" id="IPR037671">
    <property type="entry name" value="PIGN_N"/>
</dbReference>
<evidence type="ECO:0000256" key="6">
    <source>
        <dbReference type="ARBA" id="ARBA00020831"/>
    </source>
</evidence>
<feature type="transmembrane region" description="Helical" evidence="14">
    <location>
        <begin position="850"/>
        <end position="877"/>
    </location>
</feature>
<keyword evidence="7 14" id="KW-0337">GPI-anchor biosynthesis</keyword>
<comment type="cofactor">
    <cofactor evidence="1">
        <name>Ca(2+)</name>
        <dbReference type="ChEBI" id="CHEBI:29108"/>
    </cofactor>
</comment>